<keyword evidence="1" id="KW-0808">Transferase</keyword>
<dbReference type="InterPro" id="IPR013751">
    <property type="entry name" value="ACP_syn_III_N"/>
</dbReference>
<comment type="caution">
    <text evidence="5">The sequence shown here is derived from an EMBL/GenBank/DDBJ whole genome shotgun (WGS) entry which is preliminary data.</text>
</comment>
<name>A0A2T3HRH0_9SPHI</name>
<dbReference type="GO" id="GO:0044550">
    <property type="term" value="P:secondary metabolite biosynthetic process"/>
    <property type="evidence" value="ECO:0007669"/>
    <property type="project" value="TreeGrafter"/>
</dbReference>
<dbReference type="GO" id="GO:0006633">
    <property type="term" value="P:fatty acid biosynthetic process"/>
    <property type="evidence" value="ECO:0007669"/>
    <property type="project" value="InterPro"/>
</dbReference>
<dbReference type="RefSeq" id="WP_107213396.1">
    <property type="nucleotide sequence ID" value="NZ_KZ686268.1"/>
</dbReference>
<dbReference type="EMBL" id="PYLS01000001">
    <property type="protein sequence ID" value="PST85042.1"/>
    <property type="molecule type" value="Genomic_DNA"/>
</dbReference>
<feature type="domain" description="Beta-ketoacyl-[acyl-carrier-protein] synthase III C-terminal" evidence="3">
    <location>
        <begin position="257"/>
        <end position="356"/>
    </location>
</feature>
<dbReference type="GO" id="GO:0004315">
    <property type="term" value="F:3-oxoacyl-[acyl-carrier-protein] synthase activity"/>
    <property type="evidence" value="ECO:0007669"/>
    <property type="project" value="InterPro"/>
</dbReference>
<evidence type="ECO:0000256" key="1">
    <source>
        <dbReference type="ARBA" id="ARBA00022679"/>
    </source>
</evidence>
<dbReference type="Gene3D" id="3.40.47.10">
    <property type="match status" value="1"/>
</dbReference>
<accession>A0A2T3HRH0</accession>
<evidence type="ECO:0000256" key="2">
    <source>
        <dbReference type="ARBA" id="ARBA00023315"/>
    </source>
</evidence>
<dbReference type="PANTHER" id="PTHR34069">
    <property type="entry name" value="3-OXOACYL-[ACYL-CARRIER-PROTEIN] SYNTHASE 3"/>
    <property type="match status" value="1"/>
</dbReference>
<protein>
    <submittedName>
        <fullName evidence="5">3-oxoacyl-ACP synthase</fullName>
    </submittedName>
</protein>
<evidence type="ECO:0000313" key="5">
    <source>
        <dbReference type="EMBL" id="PST85042.1"/>
    </source>
</evidence>
<dbReference type="AlphaFoldDB" id="A0A2T3HRH0"/>
<organism evidence="5 6">
    <name type="scientific">Pedobacter yulinensis</name>
    <dbReference type="NCBI Taxonomy" id="2126353"/>
    <lineage>
        <taxon>Bacteria</taxon>
        <taxon>Pseudomonadati</taxon>
        <taxon>Bacteroidota</taxon>
        <taxon>Sphingobacteriia</taxon>
        <taxon>Sphingobacteriales</taxon>
        <taxon>Sphingobacteriaceae</taxon>
        <taxon>Pedobacter</taxon>
    </lineage>
</organism>
<evidence type="ECO:0000259" key="4">
    <source>
        <dbReference type="Pfam" id="PF08545"/>
    </source>
</evidence>
<gene>
    <name evidence="5" type="ORF">C7T94_02695</name>
</gene>
<feature type="domain" description="Beta-ketoacyl-[acyl-carrier-protein] synthase III N-terminal" evidence="4">
    <location>
        <begin position="132"/>
        <end position="208"/>
    </location>
</feature>
<dbReference type="Pfam" id="PF08541">
    <property type="entry name" value="ACP_syn_III_C"/>
    <property type="match status" value="1"/>
</dbReference>
<keyword evidence="6" id="KW-1185">Reference proteome</keyword>
<dbReference type="Proteomes" id="UP000240912">
    <property type="component" value="Unassembled WGS sequence"/>
</dbReference>
<dbReference type="Pfam" id="PF08545">
    <property type="entry name" value="ACP_syn_III"/>
    <property type="match status" value="1"/>
</dbReference>
<sequence>MEKQRRAVISGTGSYIPDHVISGQHFMDAAFFENGTRLDKTNAEIIQKFSDITDIVERRYVQQGQVNSDIAVIAAREAIKDAAIDPETLDYIIFAHNFGDMRPGGNRIDQLPALAAKVKEQLGIRNPDCIGYDILFGCPGWVQGAIQARYYIESGDASRVLVIGSETLSRIIDPHDRDSMIFSDGAGAVIFEATEDGATGILSHRAQTYAVDYAGLLTMGKSSFPLDPSDNYYMKMNGRKLYEFAVTTVPGVVKQALDKAGVHITDVRMVLIHQANGKMDQAIMKRLFKLYGLDDMPEKLTPMTISWLGNSSVATIPTLLDLVRRGKVEGYRVTGGDLVVFASVGAGMHINAFVHRF</sequence>
<dbReference type="PANTHER" id="PTHR34069:SF2">
    <property type="entry name" value="BETA-KETOACYL-[ACYL-CARRIER-PROTEIN] SYNTHASE III"/>
    <property type="match status" value="1"/>
</dbReference>
<reference evidence="5 6" key="1">
    <citation type="submission" date="2018-03" db="EMBL/GenBank/DDBJ databases">
        <authorList>
            <person name="Keele B.F."/>
        </authorList>
    </citation>
    <scope>NUCLEOTIDE SEQUENCE [LARGE SCALE GENOMIC DNA]</scope>
    <source>
        <strain evidence="5 6">YL28-9</strain>
    </source>
</reference>
<proteinExistence type="predicted"/>
<keyword evidence="2" id="KW-0012">Acyltransferase</keyword>
<dbReference type="CDD" id="cd00830">
    <property type="entry name" value="KAS_III"/>
    <property type="match status" value="1"/>
</dbReference>
<dbReference type="SUPFAM" id="SSF53901">
    <property type="entry name" value="Thiolase-like"/>
    <property type="match status" value="1"/>
</dbReference>
<evidence type="ECO:0000313" key="6">
    <source>
        <dbReference type="Proteomes" id="UP000240912"/>
    </source>
</evidence>
<evidence type="ECO:0000259" key="3">
    <source>
        <dbReference type="Pfam" id="PF08541"/>
    </source>
</evidence>
<dbReference type="InterPro" id="IPR013747">
    <property type="entry name" value="ACP_syn_III_C"/>
</dbReference>
<dbReference type="InterPro" id="IPR016039">
    <property type="entry name" value="Thiolase-like"/>
</dbReference>
<dbReference type="OrthoDB" id="5171393at2"/>